<dbReference type="Proteomes" id="UP000266861">
    <property type="component" value="Unassembled WGS sequence"/>
</dbReference>
<dbReference type="EMBL" id="PQFF01000070">
    <property type="protein sequence ID" value="RHZ84879.1"/>
    <property type="molecule type" value="Genomic_DNA"/>
</dbReference>
<sequence>MIDAPNNSFWIKKIADFEKGEKQDEEVGEGKGRREKKGGRRRLKENKEETIGNNSWLV</sequence>
<comment type="caution">
    <text evidence="2">The sequence shown here is derived from an EMBL/GenBank/DDBJ whole genome shotgun (WGS) entry which is preliminary data.</text>
</comment>
<evidence type="ECO:0000313" key="2">
    <source>
        <dbReference type="EMBL" id="RHZ84879.1"/>
    </source>
</evidence>
<feature type="region of interest" description="Disordered" evidence="1">
    <location>
        <begin position="20"/>
        <end position="58"/>
    </location>
</feature>
<name>A0A397J961_9GLOM</name>
<accession>A0A397J961</accession>
<protein>
    <submittedName>
        <fullName evidence="2">Uncharacterized protein</fullName>
    </submittedName>
</protein>
<reference evidence="2 3" key="1">
    <citation type="submission" date="2018-08" db="EMBL/GenBank/DDBJ databases">
        <title>Genome and evolution of the arbuscular mycorrhizal fungus Diversispora epigaea (formerly Glomus versiforme) and its bacterial endosymbionts.</title>
        <authorList>
            <person name="Sun X."/>
            <person name="Fei Z."/>
            <person name="Harrison M."/>
        </authorList>
    </citation>
    <scope>NUCLEOTIDE SEQUENCE [LARGE SCALE GENOMIC DNA]</scope>
    <source>
        <strain evidence="2 3">IT104</strain>
    </source>
</reference>
<organism evidence="2 3">
    <name type="scientific">Diversispora epigaea</name>
    <dbReference type="NCBI Taxonomy" id="1348612"/>
    <lineage>
        <taxon>Eukaryota</taxon>
        <taxon>Fungi</taxon>
        <taxon>Fungi incertae sedis</taxon>
        <taxon>Mucoromycota</taxon>
        <taxon>Glomeromycotina</taxon>
        <taxon>Glomeromycetes</taxon>
        <taxon>Diversisporales</taxon>
        <taxon>Diversisporaceae</taxon>
        <taxon>Diversispora</taxon>
    </lineage>
</organism>
<feature type="compositionally biased region" description="Basic residues" evidence="1">
    <location>
        <begin position="33"/>
        <end position="44"/>
    </location>
</feature>
<evidence type="ECO:0000256" key="1">
    <source>
        <dbReference type="SAM" id="MobiDB-lite"/>
    </source>
</evidence>
<dbReference type="AlphaFoldDB" id="A0A397J961"/>
<keyword evidence="3" id="KW-1185">Reference proteome</keyword>
<proteinExistence type="predicted"/>
<gene>
    <name evidence="2" type="ORF">Glove_74g111</name>
</gene>
<evidence type="ECO:0000313" key="3">
    <source>
        <dbReference type="Proteomes" id="UP000266861"/>
    </source>
</evidence>